<dbReference type="Pfam" id="PF12732">
    <property type="entry name" value="YtxH"/>
    <property type="match status" value="1"/>
</dbReference>
<dbReference type="Proteomes" id="UP000435357">
    <property type="component" value="Unassembled WGS sequence"/>
</dbReference>
<comment type="caution">
    <text evidence="3">The sequence shown here is derived from an EMBL/GenBank/DDBJ whole genome shotgun (WGS) entry which is preliminary data.</text>
</comment>
<dbReference type="PANTHER" id="PTHR35792:SF2">
    <property type="entry name" value="GENERAL STRESS PROTEIN"/>
    <property type="match status" value="1"/>
</dbReference>
<keyword evidence="2" id="KW-0812">Transmembrane</keyword>
<evidence type="ECO:0000256" key="1">
    <source>
        <dbReference type="SAM" id="MobiDB-lite"/>
    </source>
</evidence>
<keyword evidence="2" id="KW-0472">Membrane</keyword>
<dbReference type="EMBL" id="WACR01000005">
    <property type="protein sequence ID" value="KAB1064518.1"/>
    <property type="molecule type" value="Genomic_DNA"/>
</dbReference>
<feature type="region of interest" description="Disordered" evidence="1">
    <location>
        <begin position="58"/>
        <end position="78"/>
    </location>
</feature>
<dbReference type="PANTHER" id="PTHR35792">
    <property type="entry name" value="GENERAL STRESS PROTEIN"/>
    <property type="match status" value="1"/>
</dbReference>
<dbReference type="InterPro" id="IPR052928">
    <property type="entry name" value="Desiccation-related_membrane"/>
</dbReference>
<dbReference type="OrthoDB" id="598035at2"/>
<evidence type="ECO:0000256" key="2">
    <source>
        <dbReference type="SAM" id="Phobius"/>
    </source>
</evidence>
<dbReference type="InterPro" id="IPR024623">
    <property type="entry name" value="YtxH"/>
</dbReference>
<protein>
    <submittedName>
        <fullName evidence="3">YtxH domain-containing protein</fullName>
    </submittedName>
</protein>
<accession>A0A6N6M908</accession>
<feature type="transmembrane region" description="Helical" evidence="2">
    <location>
        <begin position="7"/>
        <end position="26"/>
    </location>
</feature>
<feature type="compositionally biased region" description="Basic and acidic residues" evidence="1">
    <location>
        <begin position="69"/>
        <end position="78"/>
    </location>
</feature>
<keyword evidence="4" id="KW-1185">Reference proteome</keyword>
<dbReference type="RefSeq" id="WP_151167771.1">
    <property type="nucleotide sequence ID" value="NZ_WACR01000005.1"/>
</dbReference>
<evidence type="ECO:0000313" key="3">
    <source>
        <dbReference type="EMBL" id="KAB1064518.1"/>
    </source>
</evidence>
<evidence type="ECO:0000313" key="4">
    <source>
        <dbReference type="Proteomes" id="UP000435357"/>
    </source>
</evidence>
<name>A0A6N6M908_9FLAO</name>
<keyword evidence="2" id="KW-1133">Transmembrane helix</keyword>
<reference evidence="3 4" key="1">
    <citation type="submission" date="2019-09" db="EMBL/GenBank/DDBJ databases">
        <title>Genomes of Cryomorphaceae.</title>
        <authorList>
            <person name="Bowman J.P."/>
        </authorList>
    </citation>
    <scope>NUCLEOTIDE SEQUENCE [LARGE SCALE GENOMIC DNA]</scope>
    <source>
        <strain evidence="3 4">KCTC 52047</strain>
    </source>
</reference>
<proteinExistence type="predicted"/>
<dbReference type="AlphaFoldDB" id="A0A6N6M908"/>
<sequence>MSRSTDILISGIAGLAVGFTAGILLAPQSGKETRDQISHKVDDLVKELDSLKDKTAEMAKNATNSANETAKKEAEVKS</sequence>
<organism evidence="3 4">
    <name type="scientific">Salibacter halophilus</name>
    <dbReference type="NCBI Taxonomy" id="1803916"/>
    <lineage>
        <taxon>Bacteria</taxon>
        <taxon>Pseudomonadati</taxon>
        <taxon>Bacteroidota</taxon>
        <taxon>Flavobacteriia</taxon>
        <taxon>Flavobacteriales</taxon>
        <taxon>Salibacteraceae</taxon>
        <taxon>Salibacter</taxon>
    </lineage>
</organism>
<gene>
    <name evidence="3" type="ORF">F3059_07425</name>
</gene>